<reference evidence="1" key="1">
    <citation type="journal article" date="2021" name="Proc. Natl. Acad. Sci. U.S.A.">
        <title>A Catalog of Tens of Thousands of Viruses from Human Metagenomes Reveals Hidden Associations with Chronic Diseases.</title>
        <authorList>
            <person name="Tisza M.J."/>
            <person name="Buck C.B."/>
        </authorList>
    </citation>
    <scope>NUCLEOTIDE SEQUENCE</scope>
    <source>
        <strain evidence="1">CtjfQ5</strain>
    </source>
</reference>
<name>A0A8S5L8N0_9CAUD</name>
<organism evidence="1">
    <name type="scientific">Siphoviridae sp. ctjfQ5</name>
    <dbReference type="NCBI Taxonomy" id="2823594"/>
    <lineage>
        <taxon>Viruses</taxon>
        <taxon>Duplodnaviria</taxon>
        <taxon>Heunggongvirae</taxon>
        <taxon>Uroviricota</taxon>
        <taxon>Caudoviricetes</taxon>
    </lineage>
</organism>
<accession>A0A8S5L8N0</accession>
<protein>
    <submittedName>
        <fullName evidence="1">Uncharacterized protein</fullName>
    </submittedName>
</protein>
<proteinExistence type="predicted"/>
<sequence length="137" mass="14187">MKRELIQNIKVIPYKSGDAIDRERFLSGVLAVSLGAASGEPTGITVKIAVTECDTQGGGYTAVKDKHVFIDHTADGDGAITLTADKSGNELHNLDLDLAGCKKFIKITVTVNCAGGTGPKCDATCAIALGDNAVQPV</sequence>
<dbReference type="EMBL" id="BK014655">
    <property type="protein sequence ID" value="DAD66262.1"/>
    <property type="molecule type" value="Genomic_DNA"/>
</dbReference>
<evidence type="ECO:0000313" key="1">
    <source>
        <dbReference type="EMBL" id="DAD66262.1"/>
    </source>
</evidence>